<accession>A0A2M9CI55</accession>
<dbReference type="OrthoDB" id="153253at2"/>
<proteinExistence type="predicted"/>
<protein>
    <submittedName>
        <fullName evidence="1">Putative peroxidase-related enzyme</fullName>
    </submittedName>
</protein>
<organism evidence="1 2">
    <name type="scientific">Diaminobutyricimonas aerilata</name>
    <dbReference type="NCBI Taxonomy" id="1162967"/>
    <lineage>
        <taxon>Bacteria</taxon>
        <taxon>Bacillati</taxon>
        <taxon>Actinomycetota</taxon>
        <taxon>Actinomycetes</taxon>
        <taxon>Micrococcales</taxon>
        <taxon>Microbacteriaceae</taxon>
        <taxon>Diaminobutyricimonas</taxon>
    </lineage>
</organism>
<evidence type="ECO:0000313" key="2">
    <source>
        <dbReference type="Proteomes" id="UP000228758"/>
    </source>
</evidence>
<dbReference type="InterPro" id="IPR029032">
    <property type="entry name" value="AhpD-like"/>
</dbReference>
<reference evidence="1 2" key="1">
    <citation type="submission" date="2017-11" db="EMBL/GenBank/DDBJ databases">
        <title>Genomic Encyclopedia of Archaeal and Bacterial Type Strains, Phase II (KMG-II): From Individual Species to Whole Genera.</title>
        <authorList>
            <person name="Goeker M."/>
        </authorList>
    </citation>
    <scope>NUCLEOTIDE SEQUENCE [LARGE SCALE GENOMIC DNA]</scope>
    <source>
        <strain evidence="1 2">DSM 27393</strain>
    </source>
</reference>
<keyword evidence="1" id="KW-0575">Peroxidase</keyword>
<dbReference type="EMBL" id="PGFF01000001">
    <property type="protein sequence ID" value="PJJ71549.1"/>
    <property type="molecule type" value="Genomic_DNA"/>
</dbReference>
<evidence type="ECO:0000313" key="1">
    <source>
        <dbReference type="EMBL" id="PJJ71549.1"/>
    </source>
</evidence>
<name>A0A2M9CI55_9MICO</name>
<dbReference type="SUPFAM" id="SSF69118">
    <property type="entry name" value="AhpD-like"/>
    <property type="match status" value="1"/>
</dbReference>
<dbReference type="GO" id="GO:0004601">
    <property type="term" value="F:peroxidase activity"/>
    <property type="evidence" value="ECO:0007669"/>
    <property type="project" value="UniProtKB-KW"/>
</dbReference>
<dbReference type="PANTHER" id="PTHR35446:SF2">
    <property type="entry name" value="CARBOXYMUCONOLACTONE DECARBOXYLASE-LIKE DOMAIN-CONTAINING PROTEIN"/>
    <property type="match status" value="1"/>
</dbReference>
<dbReference type="RefSeq" id="WP_100363839.1">
    <property type="nucleotide sequence ID" value="NZ_PGFF01000001.1"/>
</dbReference>
<dbReference type="Proteomes" id="UP000228758">
    <property type="component" value="Unassembled WGS sequence"/>
</dbReference>
<dbReference type="Gene3D" id="1.20.1290.10">
    <property type="entry name" value="AhpD-like"/>
    <property type="match status" value="1"/>
</dbReference>
<keyword evidence="1" id="KW-0560">Oxidoreductase</keyword>
<sequence>MSIIVTPDENGVAGLAADIYADDIRRNGYVPSHTRVMAMNPEAELAFENLIRAIASQLGARRYELVTLAAARGARSLHCRLAHGAKTLPLIPEQQLVRVATDHHDADLTEAEIAMMDFAEKVSTDASSMTDADSLRLREVGFSDREIVDIALAAAARNYYARAVQALAVDVDVPPTLPAALREALVAGL</sequence>
<keyword evidence="2" id="KW-1185">Reference proteome</keyword>
<comment type="caution">
    <text evidence="1">The sequence shown here is derived from an EMBL/GenBank/DDBJ whole genome shotgun (WGS) entry which is preliminary data.</text>
</comment>
<gene>
    <name evidence="1" type="ORF">CLV46_1098</name>
</gene>
<dbReference type="AlphaFoldDB" id="A0A2M9CI55"/>
<dbReference type="PANTHER" id="PTHR35446">
    <property type="entry name" value="SI:CH211-175M2.5"/>
    <property type="match status" value="1"/>
</dbReference>